<feature type="transmembrane region" description="Helical" evidence="1">
    <location>
        <begin position="215"/>
        <end position="237"/>
    </location>
</feature>
<keyword evidence="1" id="KW-0812">Transmembrane</keyword>
<dbReference type="EMBL" id="LR215061">
    <property type="protein sequence ID" value="VEV55262.1"/>
    <property type="molecule type" value="Genomic_DNA"/>
</dbReference>
<feature type="transmembrane region" description="Helical" evidence="1">
    <location>
        <begin position="171"/>
        <end position="193"/>
    </location>
</feature>
<dbReference type="Proteomes" id="UP000290582">
    <property type="component" value="Chromosome PVVCY_05"/>
</dbReference>
<feature type="transmembrane region" description="Helical" evidence="1">
    <location>
        <begin position="21"/>
        <end position="45"/>
    </location>
</feature>
<gene>
    <name evidence="3" type="ORF">PVVCY_0501470</name>
    <name evidence="2" type="ORF">YYE_03873</name>
</gene>
<proteinExistence type="predicted"/>
<organism evidence="2 4">
    <name type="scientific">Plasmodium vinckei vinckei</name>
    <dbReference type="NCBI Taxonomy" id="54757"/>
    <lineage>
        <taxon>Eukaryota</taxon>
        <taxon>Sar</taxon>
        <taxon>Alveolata</taxon>
        <taxon>Apicomplexa</taxon>
        <taxon>Aconoidasida</taxon>
        <taxon>Haemosporida</taxon>
        <taxon>Plasmodiidae</taxon>
        <taxon>Plasmodium</taxon>
        <taxon>Plasmodium (Vinckeia)</taxon>
    </lineage>
</organism>
<dbReference type="VEuPathDB" id="PlasmoDB:PVVCY_0501470"/>
<name>A0A081IC77_PLAVN</name>
<reference evidence="2 4" key="1">
    <citation type="submission" date="2013-02" db="EMBL/GenBank/DDBJ databases">
        <title>The Genome Sequence of Plasmodium vinckei vinckei.</title>
        <authorList>
            <consortium name="The Broad Institute Genome Sequencing Platform"/>
            <consortium name="The Broad Institute Genome Sequencing Center for Infectious Disease"/>
            <person name="Neafsey D."/>
            <person name="Cheeseman I."/>
            <person name="Volkman S."/>
            <person name="Adams J."/>
            <person name="Walker B."/>
            <person name="Young S.K."/>
            <person name="Zeng Q."/>
            <person name="Gargeya S."/>
            <person name="Fitzgerald M."/>
            <person name="Haas B."/>
            <person name="Abouelleil A."/>
            <person name="Alvarado L."/>
            <person name="Arachchi H.M."/>
            <person name="Berlin A.M."/>
            <person name="Chapman S.B."/>
            <person name="Dewar J."/>
            <person name="Goldberg J."/>
            <person name="Griggs A."/>
            <person name="Gujja S."/>
            <person name="Hansen M."/>
            <person name="Howarth C."/>
            <person name="Imamovic A."/>
            <person name="Larimer J."/>
            <person name="McCowan C."/>
            <person name="Murphy C."/>
            <person name="Neiman D."/>
            <person name="Pearson M."/>
            <person name="Priest M."/>
            <person name="Roberts A."/>
            <person name="Saif S."/>
            <person name="Shea T."/>
            <person name="Sisk P."/>
            <person name="Sykes S."/>
            <person name="Wortman J."/>
            <person name="Nusbaum C."/>
            <person name="Birren B."/>
        </authorList>
    </citation>
    <scope>NUCLEOTIDE SEQUENCE [LARGE SCALE GENOMIC DNA]</scope>
    <source>
        <strain evidence="2">Vinckei</strain>
        <strain evidence="4">vinckei</strain>
    </source>
</reference>
<dbReference type="RefSeq" id="XP_008625740.1">
    <property type="nucleotide sequence ID" value="XM_008627518.1"/>
</dbReference>
<evidence type="ECO:0008006" key="6">
    <source>
        <dbReference type="Google" id="ProtNLM"/>
    </source>
</evidence>
<accession>A0A081IC77</accession>
<evidence type="ECO:0000313" key="2">
    <source>
        <dbReference type="EMBL" id="KEG01285.1"/>
    </source>
</evidence>
<dbReference type="AlphaFoldDB" id="A0A081IC77"/>
<evidence type="ECO:0000256" key="1">
    <source>
        <dbReference type="SAM" id="Phobius"/>
    </source>
</evidence>
<evidence type="ECO:0000313" key="3">
    <source>
        <dbReference type="EMBL" id="VEV55262.1"/>
    </source>
</evidence>
<dbReference type="KEGG" id="pvv:PVVCY_0501470"/>
<sequence length="432" mass="49305">MPKVKKGKAIVPPMSKNAIRVLNLIMAVGFISAIPQILTTVMTSWREGEPIEYKYMFRGSEHSLYVDYTYYGLYKVIYDDRHVETWTQRVQNMRSKGSEGIQVGRNSESSGSLSLWTSACQEPCRNSIIKRIEAYERVSFVSLVLLCGIVLACSLIVMCVGWNILFTKNILISMGCFMLSFIINGGVGTYWYYETDLSWNLVTKSQQFPFPKCSYSFYIFMITTCIYGLCFIALLLLDLSNKNSQKKSYLNHGNNRNMMFGEGKGMSYQPLYEQQNSMMMPRSASYTNMMQFGKGMDNCPPNFMQYNANKMSMNNPMGMNMMGSNVGGYPGFRNMPSDMRNMSSGMNNMPSSMSNVNNMSMMMPHQNLNPMFSPQMSRQFSYSGSPSMGNLGMMNFPNRNMQDMRGMPNQRGYSHMSFDVNNPYGSQKQHMF</sequence>
<dbReference type="GeneID" id="19962079"/>
<evidence type="ECO:0000313" key="4">
    <source>
        <dbReference type="Proteomes" id="UP000030681"/>
    </source>
</evidence>
<feature type="transmembrane region" description="Helical" evidence="1">
    <location>
        <begin position="140"/>
        <end position="164"/>
    </location>
</feature>
<keyword evidence="1" id="KW-1133">Transmembrane helix</keyword>
<dbReference type="OrthoDB" id="330952at2759"/>
<keyword evidence="1" id="KW-0472">Membrane</keyword>
<reference evidence="3 5" key="2">
    <citation type="submission" date="2019-01" db="EMBL/GenBank/DDBJ databases">
        <authorList>
            <person name="Ramaprasad A."/>
        </authorList>
    </citation>
    <scope>NUCLEOTIDE SEQUENCE [LARGE SCALE GENOMIC DNA]</scope>
</reference>
<dbReference type="Proteomes" id="UP000030681">
    <property type="component" value="Unassembled WGS sequence"/>
</dbReference>
<evidence type="ECO:0000313" key="5">
    <source>
        <dbReference type="Proteomes" id="UP000290582"/>
    </source>
</evidence>
<dbReference type="EMBL" id="KL446952">
    <property type="protein sequence ID" value="KEG01285.1"/>
    <property type="molecule type" value="Genomic_DNA"/>
</dbReference>
<protein>
    <recommendedName>
        <fullName evidence="6">Claudin-like apicomplexan microneme protein</fullName>
    </recommendedName>
</protein>